<dbReference type="PANTHER" id="PTHR15020:SF50">
    <property type="entry name" value="UPF0659 PROTEIN YMR090W"/>
    <property type="match status" value="1"/>
</dbReference>
<evidence type="ECO:0000313" key="3">
    <source>
        <dbReference type="EMBL" id="KEQ91792.1"/>
    </source>
</evidence>
<protein>
    <recommendedName>
        <fullName evidence="2">NAD(P)-binding domain-containing protein</fullName>
    </recommendedName>
</protein>
<dbReference type="OrthoDB" id="10254221at2759"/>
<dbReference type="OMA" id="NAFYYPY"/>
<reference evidence="3 4" key="1">
    <citation type="journal article" date="2014" name="BMC Genomics">
        <title>Genome sequencing of four Aureobasidium pullulans varieties: biotechnological potential, stress tolerance, and description of new species.</title>
        <authorList>
            <person name="Gostin Ar C."/>
            <person name="Ohm R.A."/>
            <person name="Kogej T."/>
            <person name="Sonjak S."/>
            <person name="Turk M."/>
            <person name="Zajc J."/>
            <person name="Zalar P."/>
            <person name="Grube M."/>
            <person name="Sun H."/>
            <person name="Han J."/>
            <person name="Sharma A."/>
            <person name="Chiniquy J."/>
            <person name="Ngan C.Y."/>
            <person name="Lipzen A."/>
            <person name="Barry K."/>
            <person name="Grigoriev I.V."/>
            <person name="Gunde-Cimerman N."/>
        </authorList>
    </citation>
    <scope>NUCLEOTIDE SEQUENCE [LARGE SCALE GENOMIC DNA]</scope>
    <source>
        <strain evidence="3 4">EXF-2481</strain>
    </source>
</reference>
<evidence type="ECO:0000313" key="4">
    <source>
        <dbReference type="Proteomes" id="UP000030641"/>
    </source>
</evidence>
<dbReference type="AlphaFoldDB" id="A0A074YCC8"/>
<dbReference type="Pfam" id="PF13460">
    <property type="entry name" value="NAD_binding_10"/>
    <property type="match status" value="1"/>
</dbReference>
<name>A0A074YCC8_AURSE</name>
<evidence type="ECO:0000259" key="2">
    <source>
        <dbReference type="Pfam" id="PF13460"/>
    </source>
</evidence>
<dbReference type="RefSeq" id="XP_013340233.1">
    <property type="nucleotide sequence ID" value="XM_013484779.1"/>
</dbReference>
<gene>
    <name evidence="3" type="ORF">AUEXF2481DRAFT_32759</name>
</gene>
<keyword evidence="4" id="KW-1185">Reference proteome</keyword>
<dbReference type="EMBL" id="KL584775">
    <property type="protein sequence ID" value="KEQ91792.1"/>
    <property type="molecule type" value="Genomic_DNA"/>
</dbReference>
<dbReference type="InterPro" id="IPR036291">
    <property type="entry name" value="NAD(P)-bd_dom_sf"/>
</dbReference>
<dbReference type="HOGENOM" id="CLU_090039_0_0_1"/>
<dbReference type="InterPro" id="IPR016040">
    <property type="entry name" value="NAD(P)-bd_dom"/>
</dbReference>
<accession>A0A074YCC8</accession>
<organism evidence="3 4">
    <name type="scientific">Aureobasidium subglaciale (strain EXF-2481)</name>
    <name type="common">Aureobasidium pullulans var. subglaciale</name>
    <dbReference type="NCBI Taxonomy" id="1043005"/>
    <lineage>
        <taxon>Eukaryota</taxon>
        <taxon>Fungi</taxon>
        <taxon>Dikarya</taxon>
        <taxon>Ascomycota</taxon>
        <taxon>Pezizomycotina</taxon>
        <taxon>Dothideomycetes</taxon>
        <taxon>Dothideomycetidae</taxon>
        <taxon>Dothideales</taxon>
        <taxon>Saccotheciaceae</taxon>
        <taxon>Aureobasidium</taxon>
    </lineage>
</organism>
<dbReference type="STRING" id="1043005.A0A074YCC8"/>
<sequence>MPRRIALLGATGATGQQVLRNLLTQNVSINIYVRSKGKLLDLFPSIDTNPKVHIYAGDISDQDLITSLLTNVSIIIFTLGWNENRPGTHIIEDGARAIITSLQSLQDSGTLKTPPRLLLLSSSTWNTHLNGQNPSLLVRIIRTAFYHPYADLLAGQRVVHAHPSLIRVTLVQPPALVDQTPSGHDLSVEKVGVATSYPDLGNAIVEIALEERHQNLAKVLVSSKNGYEFGKYAGVILPKVVKGLAASLIPGFWSIHDFLERFWS</sequence>
<feature type="domain" description="NAD(P)-binding" evidence="2">
    <location>
        <begin position="9"/>
        <end position="206"/>
    </location>
</feature>
<dbReference type="InParanoid" id="A0A074YCC8"/>
<dbReference type="PANTHER" id="PTHR15020">
    <property type="entry name" value="FLAVIN REDUCTASE-RELATED"/>
    <property type="match status" value="1"/>
</dbReference>
<dbReference type="Gene3D" id="3.40.50.720">
    <property type="entry name" value="NAD(P)-binding Rossmann-like Domain"/>
    <property type="match status" value="1"/>
</dbReference>
<dbReference type="Proteomes" id="UP000030641">
    <property type="component" value="Unassembled WGS sequence"/>
</dbReference>
<evidence type="ECO:0000256" key="1">
    <source>
        <dbReference type="ARBA" id="ARBA00038376"/>
    </source>
</evidence>
<comment type="similarity">
    <text evidence="1">Belongs to the avfA family.</text>
</comment>
<proteinExistence type="inferred from homology"/>
<dbReference type="SUPFAM" id="SSF51735">
    <property type="entry name" value="NAD(P)-binding Rossmann-fold domains"/>
    <property type="match status" value="1"/>
</dbReference>
<dbReference type="GeneID" id="25364710"/>